<keyword evidence="2 3" id="KW-0040">ANK repeat</keyword>
<reference evidence="4 5" key="1">
    <citation type="submission" date="2016-11" db="EMBL/GenBank/DDBJ databases">
        <authorList>
            <person name="Varghese N."/>
            <person name="Submissions S."/>
        </authorList>
    </citation>
    <scope>NUCLEOTIDE SEQUENCE [LARGE SCALE GENOMIC DNA]</scope>
    <source>
        <strain evidence="4 5">DSM 29341</strain>
    </source>
</reference>
<dbReference type="SUPFAM" id="SSF48403">
    <property type="entry name" value="Ankyrin repeat"/>
    <property type="match status" value="1"/>
</dbReference>
<dbReference type="PANTHER" id="PTHR24171">
    <property type="entry name" value="ANKYRIN REPEAT DOMAIN-CONTAINING PROTEIN 39-RELATED"/>
    <property type="match status" value="1"/>
</dbReference>
<feature type="repeat" description="ANK" evidence="3">
    <location>
        <begin position="691"/>
        <end position="723"/>
    </location>
</feature>
<evidence type="ECO:0000313" key="5">
    <source>
        <dbReference type="Proteomes" id="UP000325134"/>
    </source>
</evidence>
<dbReference type="InterPro" id="IPR036770">
    <property type="entry name" value="Ankyrin_rpt-contain_sf"/>
</dbReference>
<proteinExistence type="predicted"/>
<sequence>MTTIPSFESAVLTISGLLAPVELQTAIKQRFQKGEMGHVRHQELLKALLEDVRRAVEIPKDSDLFNDFLRSAFNLLNTLDTFGNYSRTYDADERQVLWEIAQDLAPAMGRTYGFWSLDQSLTPQLPNGDLWFLPRTCEVNPQRLVLPVETLATWWLGELGTKQGSIWPHSTDDRLRTFQNWKSGKTTPSIDAIYRMFPDKETFLPVTTFASPQDADVERRFEAAIAFLNRSFDHDGIAEKVTWLIECCPRIPRGIAEQAFAGRLGEHEKTLFVTAVETRWGIRRLFLVARALEAAFKRAVATLTPDVPADDPDPFSNKALQLIELFKLSYKWTVDAGNGPFRVHDRRFREAVPEWLANGAFWGIMPHEQGLRRPEAIAHRFSSEFKRKTRGRELDNIFLDRTFSAAALAEDVDAKAVEERDALEKLLEKGVSIWRSNQPNRQSSLSELLEIAQSHPRKAEFEADILYLEALHCIAQNDPDTAKAKVLEALDACNSRGFGELKTELAWLGFSLEVAFQSFSVKKAERFFRTWSRNMQPEDVKRFFVFPDGTVAPFEHAMRSAAPEASESFWNKLSRPYPGAARLERPFFEEHGDVFKEYCQIVFQGRVDQEAAAWKKRHNTALKKKLCDVRGDTFFSLILKMTIDMTGCDLPEPPAGTIPISFEEMKARLRHGVLTLAQIMDRKALEDTDFKLQSPLMLAAVNADVDLVKALLDRQVDVTAADSLGRTALHSAALGHSTRCFELILSSGADVMARTCVGTSAFALAANLGEDEMVRLCLEKSGSNIPKTEREKVLACAIDCYENYKRHRKDFAQSGKKIAPKARYRRIADLLSGEMASSC</sequence>
<keyword evidence="5" id="KW-1185">Reference proteome</keyword>
<evidence type="ECO:0000313" key="4">
    <source>
        <dbReference type="EMBL" id="SHF01972.1"/>
    </source>
</evidence>
<dbReference type="AlphaFoldDB" id="A0A1M4Y907"/>
<dbReference type="InterPro" id="IPR002110">
    <property type="entry name" value="Ankyrin_rpt"/>
</dbReference>
<dbReference type="PROSITE" id="PS50297">
    <property type="entry name" value="ANK_REP_REGION"/>
    <property type="match status" value="2"/>
</dbReference>
<dbReference type="GO" id="GO:0085020">
    <property type="term" value="P:protein K6-linked ubiquitination"/>
    <property type="evidence" value="ECO:0007669"/>
    <property type="project" value="TreeGrafter"/>
</dbReference>
<dbReference type="PROSITE" id="PS50088">
    <property type="entry name" value="ANK_REPEAT"/>
    <property type="match status" value="2"/>
</dbReference>
<dbReference type="GO" id="GO:0004842">
    <property type="term" value="F:ubiquitin-protein transferase activity"/>
    <property type="evidence" value="ECO:0007669"/>
    <property type="project" value="TreeGrafter"/>
</dbReference>
<dbReference type="PANTHER" id="PTHR24171:SF8">
    <property type="entry name" value="BRCA1-ASSOCIATED RING DOMAIN PROTEIN 1"/>
    <property type="match status" value="1"/>
</dbReference>
<keyword evidence="1" id="KW-0677">Repeat</keyword>
<organism evidence="4 5">
    <name type="scientific">Ruegeria intermedia</name>
    <dbReference type="NCBI Taxonomy" id="996115"/>
    <lineage>
        <taxon>Bacteria</taxon>
        <taxon>Pseudomonadati</taxon>
        <taxon>Pseudomonadota</taxon>
        <taxon>Alphaproteobacteria</taxon>
        <taxon>Rhodobacterales</taxon>
        <taxon>Roseobacteraceae</taxon>
        <taxon>Ruegeria</taxon>
    </lineage>
</organism>
<protein>
    <submittedName>
        <fullName evidence="4">Ankyrin repeat</fullName>
    </submittedName>
</protein>
<feature type="repeat" description="ANK" evidence="3">
    <location>
        <begin position="724"/>
        <end position="756"/>
    </location>
</feature>
<gene>
    <name evidence="4" type="ORF">SAMN05444279_11460</name>
</gene>
<evidence type="ECO:0000256" key="1">
    <source>
        <dbReference type="ARBA" id="ARBA00022737"/>
    </source>
</evidence>
<dbReference type="EMBL" id="FQVK01000014">
    <property type="protein sequence ID" value="SHF01972.1"/>
    <property type="molecule type" value="Genomic_DNA"/>
</dbReference>
<evidence type="ECO:0000256" key="2">
    <source>
        <dbReference type="ARBA" id="ARBA00023043"/>
    </source>
</evidence>
<name>A0A1M4Y907_9RHOB</name>
<dbReference type="Proteomes" id="UP000325134">
    <property type="component" value="Unassembled WGS sequence"/>
</dbReference>
<dbReference type="Gene3D" id="1.25.40.20">
    <property type="entry name" value="Ankyrin repeat-containing domain"/>
    <property type="match status" value="1"/>
</dbReference>
<accession>A0A1M4Y907</accession>
<dbReference type="Pfam" id="PF12796">
    <property type="entry name" value="Ank_2"/>
    <property type="match status" value="1"/>
</dbReference>
<dbReference type="SMART" id="SM00248">
    <property type="entry name" value="ANK"/>
    <property type="match status" value="3"/>
</dbReference>
<evidence type="ECO:0000256" key="3">
    <source>
        <dbReference type="PROSITE-ProRule" id="PRU00023"/>
    </source>
</evidence>